<dbReference type="Proteomes" id="UP001459277">
    <property type="component" value="Unassembled WGS sequence"/>
</dbReference>
<feature type="signal peptide" evidence="1">
    <location>
        <begin position="1"/>
        <end position="28"/>
    </location>
</feature>
<dbReference type="AlphaFoldDB" id="A0AAW2DAA5"/>
<feature type="chain" id="PRO_5043553729" description="Rx N-terminal domain-containing protein" evidence="1">
    <location>
        <begin position="29"/>
        <end position="105"/>
    </location>
</feature>
<accession>A0AAW2DAA5</accession>
<dbReference type="EMBL" id="JAZDWU010000003">
    <property type="protein sequence ID" value="KAL0007024.1"/>
    <property type="molecule type" value="Genomic_DNA"/>
</dbReference>
<gene>
    <name evidence="2" type="ORF">SO802_008526</name>
</gene>
<evidence type="ECO:0000313" key="2">
    <source>
        <dbReference type="EMBL" id="KAL0007024.1"/>
    </source>
</evidence>
<protein>
    <recommendedName>
        <fullName evidence="4">Rx N-terminal domain-containing protein</fullName>
    </recommendedName>
</protein>
<evidence type="ECO:0000313" key="3">
    <source>
        <dbReference type="Proteomes" id="UP001459277"/>
    </source>
</evidence>
<keyword evidence="3" id="KW-1185">Reference proteome</keyword>
<proteinExistence type="predicted"/>
<evidence type="ECO:0000256" key="1">
    <source>
        <dbReference type="SAM" id="SignalP"/>
    </source>
</evidence>
<reference evidence="2 3" key="1">
    <citation type="submission" date="2024-01" db="EMBL/GenBank/DDBJ databases">
        <title>A telomere-to-telomere, gap-free genome of sweet tea (Lithocarpus litseifolius).</title>
        <authorList>
            <person name="Zhou J."/>
        </authorList>
    </citation>
    <scope>NUCLEOTIDE SEQUENCE [LARGE SCALE GENOMIC DNA]</scope>
    <source>
        <strain evidence="2">Zhou-2022a</strain>
        <tissue evidence="2">Leaf</tissue>
    </source>
</reference>
<sequence>MMKCGRSRWSRRICWWHLLRWSIILRSGTTFMDEGSVPELKKHERIVLELWLEELQDAVFNTEDIVFKIHTEALRDKLDGQICESEKMENIRCSLESYVKQGKIC</sequence>
<organism evidence="2 3">
    <name type="scientific">Lithocarpus litseifolius</name>
    <dbReference type="NCBI Taxonomy" id="425828"/>
    <lineage>
        <taxon>Eukaryota</taxon>
        <taxon>Viridiplantae</taxon>
        <taxon>Streptophyta</taxon>
        <taxon>Embryophyta</taxon>
        <taxon>Tracheophyta</taxon>
        <taxon>Spermatophyta</taxon>
        <taxon>Magnoliopsida</taxon>
        <taxon>eudicotyledons</taxon>
        <taxon>Gunneridae</taxon>
        <taxon>Pentapetalae</taxon>
        <taxon>rosids</taxon>
        <taxon>fabids</taxon>
        <taxon>Fagales</taxon>
        <taxon>Fagaceae</taxon>
        <taxon>Lithocarpus</taxon>
    </lineage>
</organism>
<keyword evidence="1" id="KW-0732">Signal</keyword>
<comment type="caution">
    <text evidence="2">The sequence shown here is derived from an EMBL/GenBank/DDBJ whole genome shotgun (WGS) entry which is preliminary data.</text>
</comment>
<name>A0AAW2DAA5_9ROSI</name>
<evidence type="ECO:0008006" key="4">
    <source>
        <dbReference type="Google" id="ProtNLM"/>
    </source>
</evidence>